<feature type="transmembrane region" description="Helical" evidence="2">
    <location>
        <begin position="171"/>
        <end position="192"/>
    </location>
</feature>
<evidence type="ECO:0000313" key="4">
    <source>
        <dbReference type="EMBL" id="AGG54282.1"/>
    </source>
</evidence>
<dbReference type="InterPro" id="IPR009045">
    <property type="entry name" value="Zn_M74/Hedgehog-like"/>
</dbReference>
<feature type="compositionally biased region" description="Polar residues" evidence="1">
    <location>
        <begin position="843"/>
        <end position="861"/>
    </location>
</feature>
<dbReference type="KEGG" id="vg:15013643"/>
<dbReference type="OrthoDB" id="6408at10239"/>
<evidence type="ECO:0000313" key="5">
    <source>
        <dbReference type="Proteomes" id="UP000203282"/>
    </source>
</evidence>
<dbReference type="GO" id="GO:0008233">
    <property type="term" value="F:peptidase activity"/>
    <property type="evidence" value="ECO:0007669"/>
    <property type="project" value="InterPro"/>
</dbReference>
<feature type="region of interest" description="Disordered" evidence="1">
    <location>
        <begin position="84"/>
        <end position="105"/>
    </location>
</feature>
<feature type="compositionally biased region" description="Polar residues" evidence="1">
    <location>
        <begin position="899"/>
        <end position="921"/>
    </location>
</feature>
<keyword evidence="2" id="KW-0812">Transmembrane</keyword>
<keyword evidence="2" id="KW-0472">Membrane</keyword>
<evidence type="ECO:0000256" key="1">
    <source>
        <dbReference type="SAM" id="MobiDB-lite"/>
    </source>
</evidence>
<reference evidence="4 5" key="1">
    <citation type="submission" date="2010-03" db="EMBL/GenBank/DDBJ databases">
        <title>The Genome Sequence of Cyanophage S-SSM4.</title>
        <authorList>
            <consortium name="The Broad Institute Genome Sequencing Platform"/>
            <person name="Henn M.R."/>
            <person name="Sullivan M.S."/>
            <person name="Osburne M.S."/>
            <person name="Levin J."/>
            <person name="Malboeuf C."/>
            <person name="Casali M."/>
            <person name="Russ C."/>
            <person name="Lennon N."/>
            <person name="Erlich R."/>
            <person name="Young S.K."/>
            <person name="Koehrsen M."/>
            <person name="Yandava C."/>
            <person name="Zeng Q."/>
            <person name="Alvarado L."/>
            <person name="Anderson S."/>
            <person name="Berlin A."/>
            <person name="Borenstein D."/>
            <person name="Chen Z."/>
            <person name="Engels R."/>
            <person name="Freedman E."/>
            <person name="Gellesch M."/>
            <person name="Goldberg J."/>
            <person name="Green L."/>
            <person name="Griggs A."/>
            <person name="Gujja S."/>
            <person name="Heiman D."/>
            <person name="Hepburn T."/>
            <person name="Howarth C."/>
            <person name="Jen D."/>
            <person name="Larson L."/>
            <person name="Lewis B."/>
            <person name="Mehta T."/>
            <person name="Park D."/>
            <person name="Pearson M."/>
            <person name="Roberts A."/>
            <person name="Ryan E."/>
            <person name="Saif S."/>
            <person name="Shea T."/>
            <person name="Shenoy N."/>
            <person name="Sisk P."/>
            <person name="Stolte C."/>
            <person name="Sykes S."/>
            <person name="Walk T."/>
            <person name="White J."/>
            <person name="Yu Q."/>
            <person name="Coleman M.L."/>
            <person name="Huang K.H."/>
            <person name="Weigele P.R."/>
            <person name="DeFrancesco A.S."/>
            <person name="Kern S.E."/>
            <person name="Thompson L.R."/>
            <person name="Fu R."/>
            <person name="Hombeck B."/>
            <person name="Chisholm S.W."/>
            <person name="Haas B."/>
            <person name="Nusbaum C."/>
            <person name="Galagan J."/>
            <person name="Birren B."/>
        </authorList>
    </citation>
    <scope>NUCLEOTIDE SEQUENCE [LARGE SCALE GENOMIC DNA]</scope>
    <source>
        <strain evidence="4 5">S-SSM4</strain>
    </source>
</reference>
<gene>
    <name evidence="4" type="ORF">CYXG_00218</name>
</gene>
<keyword evidence="5" id="KW-1185">Reference proteome</keyword>
<sequence>MATKIKPHKLISTSITSSESGGLKFPSSVNKSVYSITTSFNQIGKTLEGIGKTTESIRDIVVARGTWLENQLNETKRLSDYKRDQEAEIEAEGGTQDGAANDETEDETEKLVKKQKGPLDWLEKFIKPFENLIAWVSRTFISAALFKWFSDPKNLEKMENIFKTLYDIGNFVFKLVTFSIGAILDGLAGIFGGADKLKNGNLGGAWDMFKGVGLFITGIVSLKAISYLLNPFGLINDIMMLMDMQEQAQNMRDAADTADMVEDAADANKARKVAQTPEDLQKAYKLKSLEQAEELDRLIKASGQTAESLSDDAMQALVKQARRNKPSGLLGKAFAGIQDFGDSVFKSLGDFKNFLGDKAKFYKDILVEKTQEMLKKQRKRAKGLWAGMTDFGAEMYARMKTTAQKTYENTLNAAKKGWQKAGDLGNALKKKAGDSMNYVKNGFDNLAESTKKLAQNAVIEPLKKPFEPLLNKIKGFGEAIMSKFLKTPVGSMMQDYLVKKGLSITKPGPLLKKIGGKALPIIGGLVNLLFAADRATSGDVIGAGMEFVSAGFDLSGAFGFAPGPGISLGMDIFLLLRDLIPGMRQLEDGLIEKLGLKGLVDGMNGFFSQFESPITMALKAFSSGPEEGEEEEKSEGGGLDSKKGNSSSIAAWQNRQEIVEPKNLRNVLDPAESIYRAAGWMGFSAGGVMDKYKNGEVPRSEMKKVKGYAGWGKAGSGILHKSVANKFQSMLDAAKKDGNPIGINDTYRTYADQVYMKKTKGYLAATPGTSNHGYGLAADLNYFDKGYKWLWANAGKFGFKPLKGWGLSPNTPNKAEAWHWENLTGAGTANANVKTDPAGDGDVSNQSVNTEEGGNVQSQPELTPEQMLEKSLGMLTRSIIDVRKQMYGDESITRDNTGEEGTNKSLISPSNENTGGVNEASTSNALNESMKNVDNKGKSIVPITLPVSNTQLINTGSEPVVVFKAKAGMYPTDK</sequence>
<feature type="region of interest" description="Disordered" evidence="1">
    <location>
        <begin position="621"/>
        <end position="646"/>
    </location>
</feature>
<dbReference type="RefSeq" id="YP_007677407.1">
    <property type="nucleotide sequence ID" value="NC_020875.1"/>
</dbReference>
<dbReference type="GeneID" id="15013643"/>
<accession>M1UG82</accession>
<dbReference type="Proteomes" id="UP000203282">
    <property type="component" value="Segment"/>
</dbReference>
<dbReference type="CDD" id="cd14814">
    <property type="entry name" value="Peptidase_M15"/>
    <property type="match status" value="1"/>
</dbReference>
<dbReference type="GO" id="GO:0006508">
    <property type="term" value="P:proteolysis"/>
    <property type="evidence" value="ECO:0007669"/>
    <property type="project" value="InterPro"/>
</dbReference>
<dbReference type="Gene3D" id="3.30.1380.10">
    <property type="match status" value="1"/>
</dbReference>
<dbReference type="SUPFAM" id="SSF55166">
    <property type="entry name" value="Hedgehog/DD-peptidase"/>
    <property type="match status" value="1"/>
</dbReference>
<dbReference type="InterPro" id="IPR003709">
    <property type="entry name" value="VanY-like_core_dom"/>
</dbReference>
<organism evidence="4 5">
    <name type="scientific">Synechococcus phage S-SSM4</name>
    <dbReference type="NCBI Taxonomy" id="536466"/>
    <lineage>
        <taxon>Viruses</taxon>
        <taxon>Duplodnaviria</taxon>
        <taxon>Heunggongvirae</taxon>
        <taxon>Uroviricota</taxon>
        <taxon>Caudoviricetes</taxon>
        <taxon>Pantevenvirales</taxon>
        <taxon>Kyanoviridae</taxon>
        <taxon>Greenvirus</taxon>
        <taxon>Greenvirus ssm4</taxon>
    </lineage>
</organism>
<dbReference type="EMBL" id="HQ316583">
    <property type="protein sequence ID" value="AGG54282.1"/>
    <property type="molecule type" value="Genomic_DNA"/>
</dbReference>
<feature type="transmembrane region" description="Helical" evidence="2">
    <location>
        <begin position="212"/>
        <end position="235"/>
    </location>
</feature>
<feature type="domain" description="D-alanyl-D-alanine carboxypeptidase-like core" evidence="3">
    <location>
        <begin position="719"/>
        <end position="821"/>
    </location>
</feature>
<feature type="region of interest" description="Disordered" evidence="1">
    <location>
        <begin position="890"/>
        <end position="921"/>
    </location>
</feature>
<evidence type="ECO:0000259" key="3">
    <source>
        <dbReference type="Pfam" id="PF02557"/>
    </source>
</evidence>
<feature type="region of interest" description="Disordered" evidence="1">
    <location>
        <begin position="830"/>
        <end position="864"/>
    </location>
</feature>
<protein>
    <recommendedName>
        <fullName evidence="3">D-alanyl-D-alanine carboxypeptidase-like core domain-containing protein</fullName>
    </recommendedName>
</protein>
<proteinExistence type="predicted"/>
<dbReference type="Pfam" id="PF02557">
    <property type="entry name" value="VanY"/>
    <property type="match status" value="1"/>
</dbReference>
<evidence type="ECO:0000256" key="2">
    <source>
        <dbReference type="SAM" id="Phobius"/>
    </source>
</evidence>
<name>M1UG82_9CAUD</name>
<keyword evidence="2" id="KW-1133">Transmembrane helix</keyword>